<feature type="region of interest" description="Disordered" evidence="1">
    <location>
        <begin position="182"/>
        <end position="203"/>
    </location>
</feature>
<keyword evidence="2" id="KW-0472">Membrane</keyword>
<reference evidence="3 4" key="1">
    <citation type="submission" date="2019-12" db="EMBL/GenBank/DDBJ databases">
        <title>Paraburkholderia acidiphila 7Q-K02 sp. nov and Paraburkholderia acidisoli DHF22 sp. nov., two strains isolated from forest soil.</title>
        <authorList>
            <person name="Gao Z."/>
            <person name="Qiu L."/>
        </authorList>
    </citation>
    <scope>NUCLEOTIDE SEQUENCE [LARGE SCALE GENOMIC DNA]</scope>
    <source>
        <strain evidence="3 4">DHF22</strain>
    </source>
</reference>
<feature type="region of interest" description="Disordered" evidence="1">
    <location>
        <begin position="115"/>
        <end position="139"/>
    </location>
</feature>
<dbReference type="AlphaFoldDB" id="A0A7Z2GNP8"/>
<dbReference type="RefSeq" id="WP_158954847.1">
    <property type="nucleotide sequence ID" value="NZ_CP046915.1"/>
</dbReference>
<evidence type="ECO:0008006" key="5">
    <source>
        <dbReference type="Google" id="ProtNLM"/>
    </source>
</evidence>
<evidence type="ECO:0000313" key="4">
    <source>
        <dbReference type="Proteomes" id="UP000433577"/>
    </source>
</evidence>
<sequence>MSLIVASRFTTLHDAEVAVEKLQANGFVHEDVASFYVNPGGQHARFPVGGDEFADPGARKSSLGAATGAAAGAVVGLIVGVLLSYVLFRSLLVLAVAAGVGAYVGTLGGALWQTRGGGKTAEREVDHSDLGHEPDGTPKARESGVLVAVHVSPGTQQTAAQVLGAAGGMEIERADGRWQQGHWADFDPTRTVQPLRAAEGGAR</sequence>
<evidence type="ECO:0000313" key="3">
    <source>
        <dbReference type="EMBL" id="QGZ64931.1"/>
    </source>
</evidence>
<dbReference type="EMBL" id="CP046915">
    <property type="protein sequence ID" value="QGZ64931.1"/>
    <property type="molecule type" value="Genomic_DNA"/>
</dbReference>
<name>A0A7Z2GNP8_9BURK</name>
<dbReference type="KEGG" id="pacs:FAZ98_24320"/>
<proteinExistence type="predicted"/>
<evidence type="ECO:0000256" key="1">
    <source>
        <dbReference type="SAM" id="MobiDB-lite"/>
    </source>
</evidence>
<evidence type="ECO:0000256" key="2">
    <source>
        <dbReference type="SAM" id="Phobius"/>
    </source>
</evidence>
<feature type="transmembrane region" description="Helical" evidence="2">
    <location>
        <begin position="63"/>
        <end position="85"/>
    </location>
</feature>
<feature type="compositionally biased region" description="Basic and acidic residues" evidence="1">
    <location>
        <begin position="120"/>
        <end position="139"/>
    </location>
</feature>
<dbReference type="Proteomes" id="UP000433577">
    <property type="component" value="Chromosome 3"/>
</dbReference>
<keyword evidence="2" id="KW-0812">Transmembrane</keyword>
<accession>A0A7Z2GNP8</accession>
<feature type="transmembrane region" description="Helical" evidence="2">
    <location>
        <begin position="91"/>
        <end position="112"/>
    </location>
</feature>
<protein>
    <recommendedName>
        <fullName evidence="5">Glycine zipper domain-containing protein</fullName>
    </recommendedName>
</protein>
<gene>
    <name evidence="3" type="ORF">FAZ98_24320</name>
</gene>
<keyword evidence="2" id="KW-1133">Transmembrane helix</keyword>
<organism evidence="3 4">
    <name type="scientific">Paraburkholderia acidisoli</name>
    <dbReference type="NCBI Taxonomy" id="2571748"/>
    <lineage>
        <taxon>Bacteria</taxon>
        <taxon>Pseudomonadati</taxon>
        <taxon>Pseudomonadota</taxon>
        <taxon>Betaproteobacteria</taxon>
        <taxon>Burkholderiales</taxon>
        <taxon>Burkholderiaceae</taxon>
        <taxon>Paraburkholderia</taxon>
    </lineage>
</organism>
<dbReference type="OrthoDB" id="6369218at2"/>
<keyword evidence="4" id="KW-1185">Reference proteome</keyword>